<keyword evidence="3 7" id="KW-0812">Transmembrane</keyword>
<feature type="transmembrane region" description="Helical" evidence="7">
    <location>
        <begin position="184"/>
        <end position="205"/>
    </location>
</feature>
<feature type="region of interest" description="Disordered" evidence="6">
    <location>
        <begin position="433"/>
        <end position="452"/>
    </location>
</feature>
<feature type="transmembrane region" description="Helical" evidence="7">
    <location>
        <begin position="402"/>
        <end position="421"/>
    </location>
</feature>
<keyword evidence="4 7" id="KW-1133">Transmembrane helix</keyword>
<evidence type="ECO:0000256" key="1">
    <source>
        <dbReference type="ARBA" id="ARBA00004651"/>
    </source>
</evidence>
<dbReference type="Pfam" id="PF13440">
    <property type="entry name" value="Polysacc_synt_3"/>
    <property type="match status" value="1"/>
</dbReference>
<dbReference type="eggNOG" id="COG2244">
    <property type="taxonomic scope" value="Bacteria"/>
</dbReference>
<evidence type="ECO:0000256" key="2">
    <source>
        <dbReference type="ARBA" id="ARBA00022475"/>
    </source>
</evidence>
<dbReference type="PANTHER" id="PTHR30250">
    <property type="entry name" value="PST FAMILY PREDICTED COLANIC ACID TRANSPORTER"/>
    <property type="match status" value="1"/>
</dbReference>
<dbReference type="InterPro" id="IPR050833">
    <property type="entry name" value="Poly_Biosynth_Transport"/>
</dbReference>
<keyword evidence="5 7" id="KW-0472">Membrane</keyword>
<dbReference type="PANTHER" id="PTHR30250:SF11">
    <property type="entry name" value="O-ANTIGEN TRANSPORTER-RELATED"/>
    <property type="match status" value="1"/>
</dbReference>
<feature type="transmembrane region" description="Helical" evidence="7">
    <location>
        <begin position="377"/>
        <end position="396"/>
    </location>
</feature>
<dbReference type="EMBL" id="CP002292">
    <property type="protein sequence ID" value="ADP72312.1"/>
    <property type="molecule type" value="Genomic_DNA"/>
</dbReference>
<dbReference type="KEGG" id="rva:Rvan_3110"/>
<feature type="transmembrane region" description="Helical" evidence="7">
    <location>
        <begin position="129"/>
        <end position="152"/>
    </location>
</feature>
<feature type="transmembrane region" description="Helical" evidence="7">
    <location>
        <begin position="269"/>
        <end position="288"/>
    </location>
</feature>
<evidence type="ECO:0008006" key="10">
    <source>
        <dbReference type="Google" id="ProtNLM"/>
    </source>
</evidence>
<dbReference type="HOGENOM" id="CLU_037830_0_0_5"/>
<dbReference type="STRING" id="648757.Rvan_3110"/>
<keyword evidence="2" id="KW-1003">Cell membrane</keyword>
<dbReference type="GO" id="GO:0005886">
    <property type="term" value="C:plasma membrane"/>
    <property type="evidence" value="ECO:0007669"/>
    <property type="project" value="UniProtKB-SubCell"/>
</dbReference>
<evidence type="ECO:0000256" key="7">
    <source>
        <dbReference type="SAM" id="Phobius"/>
    </source>
</evidence>
<sequence>MTSAIAAFSRRLPLGLNRIEGRGFLASMATLVSGQTVAAAIPIVFAPILGRIYTPHDYGLLAAFIGIAVVLGAVGNWQYSQALLVETDEDRAARLVKICFCTSLITAAASLAIASGLALIPSIASALGLWLFALPLMAFVSGVTSCLVAVATRRSDYRFVATMSAVAALVSSVVSLYLGWMGYGFSGLAAGYLVMNLTQVLAFAYRHSSALAAIWRVPLSGATSLALSERKYPLFTAPGYIMRELAQGIPALSLNFVGASALAGQFSRAWTLLTLPINLVGISLSLVFQRAAARELQETGTCWPIYRKTTLSLIVGALPCVILASWAAPALFTFYLGPQWEEAGYMARLLAPMMYLRMIAGPIWPVFFLFRANTLEFAIAALQLALIAGGTALVIAFHRPPIWQIATFVVVSSAISALQIYMTWRLARPASPNAHQAATDRQTEDHPSCKTT</sequence>
<accession>E3I0Y9</accession>
<evidence type="ECO:0000256" key="6">
    <source>
        <dbReference type="SAM" id="MobiDB-lite"/>
    </source>
</evidence>
<keyword evidence="9" id="KW-1185">Reference proteome</keyword>
<feature type="transmembrane region" description="Helical" evidence="7">
    <location>
        <begin position="58"/>
        <end position="77"/>
    </location>
</feature>
<feature type="transmembrane region" description="Helical" evidence="7">
    <location>
        <begin position="309"/>
        <end position="337"/>
    </location>
</feature>
<evidence type="ECO:0000313" key="9">
    <source>
        <dbReference type="Proteomes" id="UP000001399"/>
    </source>
</evidence>
<evidence type="ECO:0000256" key="5">
    <source>
        <dbReference type="ARBA" id="ARBA00023136"/>
    </source>
</evidence>
<reference evidence="9" key="1">
    <citation type="journal article" date="2011" name="J. Bacteriol.">
        <title>Genome sequences of eight morphologically diverse alphaproteobacteria.</title>
        <authorList>
            <consortium name="US DOE Joint Genome Institute"/>
            <person name="Brown P.J."/>
            <person name="Kysela D.T."/>
            <person name="Buechlein A."/>
            <person name="Hemmerich C."/>
            <person name="Brun Y.V."/>
        </authorList>
    </citation>
    <scope>NUCLEOTIDE SEQUENCE [LARGE SCALE GENOMIC DNA]</scope>
    <source>
        <strain evidence="9">ATCC 17100 / ATH 3.1.1 / DSM 162 / LMG 4299</strain>
    </source>
</reference>
<protein>
    <recommendedName>
        <fullName evidence="10">Polysaccharide biosynthesis protein</fullName>
    </recommendedName>
</protein>
<feature type="transmembrane region" description="Helical" evidence="7">
    <location>
        <begin position="21"/>
        <end position="46"/>
    </location>
</feature>
<dbReference type="Proteomes" id="UP000001399">
    <property type="component" value="Chromosome"/>
</dbReference>
<evidence type="ECO:0000313" key="8">
    <source>
        <dbReference type="EMBL" id="ADP72312.1"/>
    </source>
</evidence>
<comment type="subcellular location">
    <subcellularLocation>
        <location evidence="1">Cell membrane</location>
        <topology evidence="1">Multi-pass membrane protein</topology>
    </subcellularLocation>
</comment>
<feature type="compositionally biased region" description="Basic and acidic residues" evidence="6">
    <location>
        <begin position="441"/>
        <end position="452"/>
    </location>
</feature>
<organism evidence="8 9">
    <name type="scientific">Rhodomicrobium vannielii (strain ATCC 17100 / DSM 162 / LMG 4299 / NCIMB 10020 / ATH 3.1.1)</name>
    <dbReference type="NCBI Taxonomy" id="648757"/>
    <lineage>
        <taxon>Bacteria</taxon>
        <taxon>Pseudomonadati</taxon>
        <taxon>Pseudomonadota</taxon>
        <taxon>Alphaproteobacteria</taxon>
        <taxon>Hyphomicrobiales</taxon>
        <taxon>Hyphomicrobiaceae</taxon>
        <taxon>Rhodomicrobium</taxon>
    </lineage>
</organism>
<evidence type="ECO:0000256" key="3">
    <source>
        <dbReference type="ARBA" id="ARBA00022692"/>
    </source>
</evidence>
<proteinExistence type="predicted"/>
<feature type="transmembrane region" description="Helical" evidence="7">
    <location>
        <begin position="349"/>
        <end position="370"/>
    </location>
</feature>
<evidence type="ECO:0000256" key="4">
    <source>
        <dbReference type="ARBA" id="ARBA00022989"/>
    </source>
</evidence>
<feature type="transmembrane region" description="Helical" evidence="7">
    <location>
        <begin position="98"/>
        <end position="123"/>
    </location>
</feature>
<dbReference type="AlphaFoldDB" id="E3I0Y9"/>
<name>E3I0Y9_RHOVT</name>
<gene>
    <name evidence="8" type="ordered locus">Rvan_3110</name>
</gene>
<dbReference type="RefSeq" id="WP_013420679.1">
    <property type="nucleotide sequence ID" value="NC_014664.1"/>
</dbReference>